<gene>
    <name evidence="2" type="ORF">ECRASSUSDP1_LOCUS2991</name>
</gene>
<organism evidence="2 3">
    <name type="scientific">Euplotes crassus</name>
    <dbReference type="NCBI Taxonomy" id="5936"/>
    <lineage>
        <taxon>Eukaryota</taxon>
        <taxon>Sar</taxon>
        <taxon>Alveolata</taxon>
        <taxon>Ciliophora</taxon>
        <taxon>Intramacronucleata</taxon>
        <taxon>Spirotrichea</taxon>
        <taxon>Hypotrichia</taxon>
        <taxon>Euplotida</taxon>
        <taxon>Euplotidae</taxon>
        <taxon>Moneuplotes</taxon>
    </lineage>
</organism>
<feature type="compositionally biased region" description="Basic residues" evidence="1">
    <location>
        <begin position="558"/>
        <end position="567"/>
    </location>
</feature>
<protein>
    <submittedName>
        <fullName evidence="2">Uncharacterized protein</fullName>
    </submittedName>
</protein>
<name>A0AAD1X5M1_EUPCR</name>
<evidence type="ECO:0000256" key="1">
    <source>
        <dbReference type="SAM" id="MobiDB-lite"/>
    </source>
</evidence>
<dbReference type="AlphaFoldDB" id="A0AAD1X5M1"/>
<feature type="region of interest" description="Disordered" evidence="1">
    <location>
        <begin position="541"/>
        <end position="585"/>
    </location>
</feature>
<feature type="region of interest" description="Disordered" evidence="1">
    <location>
        <begin position="408"/>
        <end position="448"/>
    </location>
</feature>
<sequence>MSDISYEQYIPGDSKDEPEVPEQNRIKFMKAVNRLLQLDDSVVDATSQRFKNIIDNLILCLSDSHTETSEMAREILRDLIKNYKNFTEIIPKLSFVNRQDLLYVIGRTDVLFRSTLNFSGFNTIKSQSLYRKTGLTMGSDRYKSENMSTQLPEGSVLGSTSIIDKPTIRPKDSQKKCFGIIPTVLIKQLEPSNLYEDRIRAITEISQKYVEDDDNFESLIKNLNKFVAYLFGLSHEDNENEDESLAYEAIGILNKILNKNIKYLSKLDYKLCFSNLIDHSKTLDKALLNEVIAAFKKLKEILGEAEYSKYLQGYLDIPNHSHMGNVLDVYSIIFEDMKKLPKRFDYESTIKALSTISKNNKDDVGQKSSQMLDKIFKLLTSDDKKSKAQAYKLLEQCYNDISGLNKGELKKHSSYPTPKKTSKSMYSNPSNMPDKPLNPDQNSTGKLHSLNSASNLKISKKSSLYSSNVILSDKEYKKVAQMGRKEMLNIHSSMGRLPTIEEKLPPLKKSVSKDFNRNFDKPKKHNKLNMKEINGNRNNIKQIILTSRSTKKLEASKKSPKMYKKKGKDIDPSVHSSPSKLPSLK</sequence>
<dbReference type="InterPro" id="IPR011989">
    <property type="entry name" value="ARM-like"/>
</dbReference>
<dbReference type="Gene3D" id="1.25.10.10">
    <property type="entry name" value="Leucine-rich Repeat Variant"/>
    <property type="match status" value="1"/>
</dbReference>
<feature type="region of interest" description="Disordered" evidence="1">
    <location>
        <begin position="1"/>
        <end position="20"/>
    </location>
</feature>
<evidence type="ECO:0000313" key="2">
    <source>
        <dbReference type="EMBL" id="CAI2361679.1"/>
    </source>
</evidence>
<keyword evidence="3" id="KW-1185">Reference proteome</keyword>
<feature type="compositionally biased region" description="Polar residues" evidence="1">
    <location>
        <begin position="574"/>
        <end position="585"/>
    </location>
</feature>
<accession>A0AAD1X5M1</accession>
<proteinExistence type="predicted"/>
<dbReference type="Proteomes" id="UP001295684">
    <property type="component" value="Unassembled WGS sequence"/>
</dbReference>
<reference evidence="2" key="1">
    <citation type="submission" date="2023-07" db="EMBL/GenBank/DDBJ databases">
        <authorList>
            <consortium name="AG Swart"/>
            <person name="Singh M."/>
            <person name="Singh A."/>
            <person name="Seah K."/>
            <person name="Emmerich C."/>
        </authorList>
    </citation>
    <scope>NUCLEOTIDE SEQUENCE</scope>
    <source>
        <strain evidence="2">DP1</strain>
    </source>
</reference>
<evidence type="ECO:0000313" key="3">
    <source>
        <dbReference type="Proteomes" id="UP001295684"/>
    </source>
</evidence>
<comment type="caution">
    <text evidence="2">The sequence shown here is derived from an EMBL/GenBank/DDBJ whole genome shotgun (WGS) entry which is preliminary data.</text>
</comment>
<dbReference type="SUPFAM" id="SSF48371">
    <property type="entry name" value="ARM repeat"/>
    <property type="match status" value="1"/>
</dbReference>
<dbReference type="EMBL" id="CAMPGE010002867">
    <property type="protein sequence ID" value="CAI2361679.1"/>
    <property type="molecule type" value="Genomic_DNA"/>
</dbReference>
<dbReference type="InterPro" id="IPR016024">
    <property type="entry name" value="ARM-type_fold"/>
</dbReference>